<dbReference type="InterPro" id="IPR036291">
    <property type="entry name" value="NAD(P)-bd_dom_sf"/>
</dbReference>
<proteinExistence type="predicted"/>
<dbReference type="InterPro" id="IPR016040">
    <property type="entry name" value="NAD(P)-bd_dom"/>
</dbReference>
<organism evidence="7">
    <name type="scientific">bioreactor metagenome</name>
    <dbReference type="NCBI Taxonomy" id="1076179"/>
    <lineage>
        <taxon>unclassified sequences</taxon>
        <taxon>metagenomes</taxon>
        <taxon>ecological metagenomes</taxon>
    </lineage>
</organism>
<dbReference type="Gene3D" id="3.90.25.10">
    <property type="entry name" value="UDP-galactose 4-epimerase, domain 1"/>
    <property type="match status" value="1"/>
</dbReference>
<dbReference type="PANTHER" id="PTHR43725:SF47">
    <property type="entry name" value="UDP-GLUCOSE 4-EPIMERASE"/>
    <property type="match status" value="1"/>
</dbReference>
<dbReference type="SUPFAM" id="SSF51735">
    <property type="entry name" value="NAD(P)-binding Rossmann-fold domains"/>
    <property type="match status" value="1"/>
</dbReference>
<evidence type="ECO:0000313" key="7">
    <source>
        <dbReference type="EMBL" id="MPM61809.1"/>
    </source>
</evidence>
<dbReference type="GO" id="GO:0005996">
    <property type="term" value="P:monosaccharide metabolic process"/>
    <property type="evidence" value="ECO:0007669"/>
    <property type="project" value="TreeGrafter"/>
</dbReference>
<feature type="domain" description="NAD(P)-binding" evidence="6">
    <location>
        <begin position="3"/>
        <end position="36"/>
    </location>
</feature>
<comment type="caution">
    <text evidence="7">The sequence shown here is derived from an EMBL/GenBank/DDBJ whole genome shotgun (WGS) entry which is preliminary data.</text>
</comment>
<protein>
    <recommendedName>
        <fullName evidence="3">UDP-glucose 4-epimerase</fullName>
        <ecNumber evidence="3">5.1.3.2</ecNumber>
    </recommendedName>
</protein>
<dbReference type="Pfam" id="PF16363">
    <property type="entry name" value="GDP_Man_Dehyd"/>
    <property type="match status" value="1"/>
</dbReference>
<evidence type="ECO:0000256" key="5">
    <source>
        <dbReference type="ARBA" id="ARBA00023235"/>
    </source>
</evidence>
<reference evidence="7" key="1">
    <citation type="submission" date="2019-08" db="EMBL/GenBank/DDBJ databases">
        <authorList>
            <person name="Kucharzyk K."/>
            <person name="Murdoch R.W."/>
            <person name="Higgins S."/>
            <person name="Loffler F."/>
        </authorList>
    </citation>
    <scope>NUCLEOTIDE SEQUENCE</scope>
</reference>
<dbReference type="PANTHER" id="PTHR43725">
    <property type="entry name" value="UDP-GLUCOSE 4-EPIMERASE"/>
    <property type="match status" value="1"/>
</dbReference>
<evidence type="ECO:0000256" key="3">
    <source>
        <dbReference type="ARBA" id="ARBA00013189"/>
    </source>
</evidence>
<dbReference type="GO" id="GO:0003978">
    <property type="term" value="F:UDP-glucose 4-epimerase activity"/>
    <property type="evidence" value="ECO:0007669"/>
    <property type="project" value="UniProtKB-EC"/>
</dbReference>
<dbReference type="EC" id="5.1.3.2" evidence="3"/>
<comment type="catalytic activity">
    <reaction evidence="1">
        <text>UDP-alpha-D-glucose = UDP-alpha-D-galactose</text>
        <dbReference type="Rhea" id="RHEA:22168"/>
        <dbReference type="ChEBI" id="CHEBI:58885"/>
        <dbReference type="ChEBI" id="CHEBI:66914"/>
        <dbReference type="EC" id="5.1.3.2"/>
    </reaction>
</comment>
<accession>A0A645B8K4</accession>
<gene>
    <name evidence="7" type="primary">lnpD_5</name>
    <name evidence="7" type="ORF">SDC9_108672</name>
</gene>
<dbReference type="AlphaFoldDB" id="A0A645B8K4"/>
<dbReference type="GO" id="GO:0005829">
    <property type="term" value="C:cytosol"/>
    <property type="evidence" value="ECO:0007669"/>
    <property type="project" value="TreeGrafter"/>
</dbReference>
<evidence type="ECO:0000256" key="4">
    <source>
        <dbReference type="ARBA" id="ARBA00023027"/>
    </source>
</evidence>
<comment type="cofactor">
    <cofactor evidence="2">
        <name>NAD(+)</name>
        <dbReference type="ChEBI" id="CHEBI:57540"/>
    </cofactor>
</comment>
<keyword evidence="4" id="KW-0520">NAD</keyword>
<keyword evidence="5 7" id="KW-0413">Isomerase</keyword>
<name>A0A645B8K4_9ZZZZ</name>
<evidence type="ECO:0000256" key="2">
    <source>
        <dbReference type="ARBA" id="ARBA00001911"/>
    </source>
</evidence>
<sequence length="49" mass="5528">MERRPGDIATCYADTTKAKEVLGWSAQYGIDEMCQDGWNFTLMNPNGIE</sequence>
<dbReference type="EMBL" id="VSSQ01018534">
    <property type="protein sequence ID" value="MPM61809.1"/>
    <property type="molecule type" value="Genomic_DNA"/>
</dbReference>
<evidence type="ECO:0000259" key="6">
    <source>
        <dbReference type="Pfam" id="PF16363"/>
    </source>
</evidence>
<evidence type="ECO:0000256" key="1">
    <source>
        <dbReference type="ARBA" id="ARBA00000083"/>
    </source>
</evidence>